<accession>A0A1J1HYI8</accession>
<dbReference type="AlphaFoldDB" id="A0A1J1HYI8"/>
<name>A0A1J1HYI8_9DIPT</name>
<sequence length="315" mass="35568">MNKFLIIVSCLAAVTFASPVDDITVEYLANGEMRCRINCNRNRNRNPISPWNDCPPTNCPPPFRPPNCGAPDCSNVANRVRGVHFDHPNDPNRFIVCAPLDAVTWAPKEQWCGCGTVFSSVSDPSKCVHPWDWEPACPSQQNPPVLSTENCGEDCPDCDNGNGGGGNGGDSSEEGDEIPDTTPSPPGNCPCPCICIMWPCQPCASNCQCNGQQPQRPPMNPWDQQPQRPPMRPDNRPNNNPQQPQRPPMRPWDQQPQRPPMRPDNPWEQNPDDTWNRQPNERPDNSWQHRPRQPWNQQQNDHWRQMDATDDEESN</sequence>
<evidence type="ECO:0000256" key="1">
    <source>
        <dbReference type="SAM" id="MobiDB-lite"/>
    </source>
</evidence>
<keyword evidence="2" id="KW-0732">Signal</keyword>
<evidence type="ECO:0000313" key="3">
    <source>
        <dbReference type="EMBL" id="CRK93168.1"/>
    </source>
</evidence>
<evidence type="ECO:0000256" key="2">
    <source>
        <dbReference type="SAM" id="SignalP"/>
    </source>
</evidence>
<organism evidence="3 4">
    <name type="scientific">Clunio marinus</name>
    <dbReference type="NCBI Taxonomy" id="568069"/>
    <lineage>
        <taxon>Eukaryota</taxon>
        <taxon>Metazoa</taxon>
        <taxon>Ecdysozoa</taxon>
        <taxon>Arthropoda</taxon>
        <taxon>Hexapoda</taxon>
        <taxon>Insecta</taxon>
        <taxon>Pterygota</taxon>
        <taxon>Neoptera</taxon>
        <taxon>Endopterygota</taxon>
        <taxon>Diptera</taxon>
        <taxon>Nematocera</taxon>
        <taxon>Chironomoidea</taxon>
        <taxon>Chironomidae</taxon>
        <taxon>Clunio</taxon>
    </lineage>
</organism>
<reference evidence="3 4" key="1">
    <citation type="submission" date="2015-04" db="EMBL/GenBank/DDBJ databases">
        <authorList>
            <person name="Syromyatnikov M.Y."/>
            <person name="Popov V.N."/>
        </authorList>
    </citation>
    <scope>NUCLEOTIDE SEQUENCE [LARGE SCALE GENOMIC DNA]</scope>
</reference>
<feature type="region of interest" description="Disordered" evidence="1">
    <location>
        <begin position="211"/>
        <end position="315"/>
    </location>
</feature>
<feature type="region of interest" description="Disordered" evidence="1">
    <location>
        <begin position="162"/>
        <end position="183"/>
    </location>
</feature>
<keyword evidence="4" id="KW-1185">Reference proteome</keyword>
<gene>
    <name evidence="3" type="ORF">CLUMA_CG006555</name>
</gene>
<evidence type="ECO:0000313" key="4">
    <source>
        <dbReference type="Proteomes" id="UP000183832"/>
    </source>
</evidence>
<dbReference type="EMBL" id="CVRI01000036">
    <property type="protein sequence ID" value="CRK93168.1"/>
    <property type="molecule type" value="Genomic_DNA"/>
</dbReference>
<feature type="chain" id="PRO_5012814295" evidence="2">
    <location>
        <begin position="18"/>
        <end position="315"/>
    </location>
</feature>
<feature type="signal peptide" evidence="2">
    <location>
        <begin position="1"/>
        <end position="17"/>
    </location>
</feature>
<proteinExistence type="predicted"/>
<dbReference type="Proteomes" id="UP000183832">
    <property type="component" value="Unassembled WGS sequence"/>
</dbReference>
<protein>
    <submittedName>
        <fullName evidence="3">CLUMA_CG006555, isoform A</fullName>
    </submittedName>
</protein>